<dbReference type="UniPathway" id="UPA00060">
    <property type="reaction ID" value="UER00141"/>
</dbReference>
<comment type="function">
    <text evidence="9">Condenses 4-methyl-5-(beta-hydroxyethyl)thiazole monophosphate (THZ-P) and 2-methyl-4-amino-5-hydroxymethyl pyrimidine pyrophosphate (HMP-PP) to form thiamine monophosphate (TMP).</text>
</comment>
<proteinExistence type="inferred from homology"/>
<dbReference type="RefSeq" id="WP_243647096.1">
    <property type="nucleotide sequence ID" value="NZ_SLXK01000024.1"/>
</dbReference>
<dbReference type="FunFam" id="3.20.20.70:FF:000096">
    <property type="entry name" value="Thiamine-phosphate synthase"/>
    <property type="match status" value="1"/>
</dbReference>
<feature type="binding site" evidence="9">
    <location>
        <begin position="40"/>
        <end position="44"/>
    </location>
    <ligand>
        <name>4-amino-2-methyl-5-(diphosphooxymethyl)pyrimidine</name>
        <dbReference type="ChEBI" id="CHEBI:57841"/>
    </ligand>
</feature>
<feature type="binding site" evidence="9">
    <location>
        <position position="92"/>
    </location>
    <ligand>
        <name>Mg(2+)</name>
        <dbReference type="ChEBI" id="CHEBI:18420"/>
    </ligand>
</feature>
<dbReference type="GO" id="GO:0000287">
    <property type="term" value="F:magnesium ion binding"/>
    <property type="evidence" value="ECO:0007669"/>
    <property type="project" value="UniProtKB-UniRule"/>
</dbReference>
<comment type="catalytic activity">
    <reaction evidence="8 9 10">
        <text>2-[(2R,5Z)-2-carboxy-4-methylthiazol-5(2H)-ylidene]ethyl phosphate + 4-amino-2-methyl-5-(diphosphooxymethyl)pyrimidine + 2 H(+) = thiamine phosphate + CO2 + diphosphate</text>
        <dbReference type="Rhea" id="RHEA:47844"/>
        <dbReference type="ChEBI" id="CHEBI:15378"/>
        <dbReference type="ChEBI" id="CHEBI:16526"/>
        <dbReference type="ChEBI" id="CHEBI:33019"/>
        <dbReference type="ChEBI" id="CHEBI:37575"/>
        <dbReference type="ChEBI" id="CHEBI:57841"/>
        <dbReference type="ChEBI" id="CHEBI:62899"/>
        <dbReference type="EC" id="2.5.1.3"/>
    </reaction>
</comment>
<keyword evidence="4 9" id="KW-0460">Magnesium</keyword>
<evidence type="ECO:0000313" key="13">
    <source>
        <dbReference type="EMBL" id="TCP24513.1"/>
    </source>
</evidence>
<dbReference type="PANTHER" id="PTHR20857">
    <property type="entry name" value="THIAMINE-PHOSPHATE PYROPHOSPHORYLASE"/>
    <property type="match status" value="1"/>
</dbReference>
<dbReference type="Proteomes" id="UP000295416">
    <property type="component" value="Unassembled WGS sequence"/>
</dbReference>
<feature type="binding site" evidence="9">
    <location>
        <position position="73"/>
    </location>
    <ligand>
        <name>Mg(2+)</name>
        <dbReference type="ChEBI" id="CHEBI:18420"/>
    </ligand>
</feature>
<sequence length="213" mass="23288">MSNNIDYSLYLVTEAYREGYRSEYLKKVRQALQGGVNVLQFREKNASSLRQFELAKALKDMSQSFHVPFIINDRVDIALAVNADGVHVGQEDLPAEDVRRLIGPDKLLGVSAATVEEAVKAERDGADYLGVGSVFQTGSKGDATLIEMDEIARIRQEVTIPIVAIGGINAENVKRLPERHADGIAVISAILSAADPKGAAEQLKEQFLSKKHK</sequence>
<feature type="binding site" evidence="9">
    <location>
        <position position="167"/>
    </location>
    <ligand>
        <name>2-[(2R,5Z)-2-carboxy-4-methylthiazol-5(2H)-ylidene]ethyl phosphate</name>
        <dbReference type="ChEBI" id="CHEBI:62899"/>
    </ligand>
</feature>
<dbReference type="Pfam" id="PF02581">
    <property type="entry name" value="TMP-TENI"/>
    <property type="match status" value="1"/>
</dbReference>
<feature type="domain" description="Thiamine phosphate synthase/TenI" evidence="12">
    <location>
        <begin position="9"/>
        <end position="190"/>
    </location>
</feature>
<feature type="binding site" evidence="9">
    <location>
        <position position="140"/>
    </location>
    <ligand>
        <name>4-amino-2-methyl-5-(diphosphooxymethyl)pyrimidine</name>
        <dbReference type="ChEBI" id="CHEBI:57841"/>
    </ligand>
</feature>
<feature type="binding site" evidence="9">
    <location>
        <position position="111"/>
    </location>
    <ligand>
        <name>4-amino-2-methyl-5-(diphosphooxymethyl)pyrimidine</name>
        <dbReference type="ChEBI" id="CHEBI:57841"/>
    </ligand>
</feature>
<dbReference type="EMBL" id="SLXK01000024">
    <property type="protein sequence ID" value="TCP24513.1"/>
    <property type="molecule type" value="Genomic_DNA"/>
</dbReference>
<feature type="binding site" evidence="9">
    <location>
        <position position="72"/>
    </location>
    <ligand>
        <name>4-amino-2-methyl-5-(diphosphooxymethyl)pyrimidine</name>
        <dbReference type="ChEBI" id="CHEBI:57841"/>
    </ligand>
</feature>
<keyword evidence="14" id="KW-1185">Reference proteome</keyword>
<dbReference type="GO" id="GO:0009228">
    <property type="term" value="P:thiamine biosynthetic process"/>
    <property type="evidence" value="ECO:0007669"/>
    <property type="project" value="UniProtKB-KW"/>
</dbReference>
<evidence type="ECO:0000259" key="12">
    <source>
        <dbReference type="Pfam" id="PF02581"/>
    </source>
</evidence>
<comment type="catalytic activity">
    <reaction evidence="7 9 10">
        <text>2-(2-carboxy-4-methylthiazol-5-yl)ethyl phosphate + 4-amino-2-methyl-5-(diphosphooxymethyl)pyrimidine + 2 H(+) = thiamine phosphate + CO2 + diphosphate</text>
        <dbReference type="Rhea" id="RHEA:47848"/>
        <dbReference type="ChEBI" id="CHEBI:15378"/>
        <dbReference type="ChEBI" id="CHEBI:16526"/>
        <dbReference type="ChEBI" id="CHEBI:33019"/>
        <dbReference type="ChEBI" id="CHEBI:37575"/>
        <dbReference type="ChEBI" id="CHEBI:57841"/>
        <dbReference type="ChEBI" id="CHEBI:62890"/>
        <dbReference type="EC" id="2.5.1.3"/>
    </reaction>
</comment>
<organism evidence="13 14">
    <name type="scientific">Scopulibacillus darangshiensis</name>
    <dbReference type="NCBI Taxonomy" id="442528"/>
    <lineage>
        <taxon>Bacteria</taxon>
        <taxon>Bacillati</taxon>
        <taxon>Bacillota</taxon>
        <taxon>Bacilli</taxon>
        <taxon>Bacillales</taxon>
        <taxon>Sporolactobacillaceae</taxon>
        <taxon>Scopulibacillus</taxon>
    </lineage>
</organism>
<dbReference type="GO" id="GO:0004789">
    <property type="term" value="F:thiamine-phosphate diphosphorylase activity"/>
    <property type="evidence" value="ECO:0007669"/>
    <property type="project" value="UniProtKB-UniRule"/>
</dbReference>
<keyword evidence="5 9" id="KW-0784">Thiamine biosynthesis</keyword>
<dbReference type="GO" id="GO:0009229">
    <property type="term" value="P:thiamine diphosphate biosynthetic process"/>
    <property type="evidence" value="ECO:0007669"/>
    <property type="project" value="UniProtKB-UniRule"/>
</dbReference>
<dbReference type="CDD" id="cd00564">
    <property type="entry name" value="TMP_TenI"/>
    <property type="match status" value="1"/>
</dbReference>
<dbReference type="InterPro" id="IPR034291">
    <property type="entry name" value="TMP_synthase"/>
</dbReference>
<evidence type="ECO:0000313" key="14">
    <source>
        <dbReference type="Proteomes" id="UP000295416"/>
    </source>
</evidence>
<feature type="binding site" evidence="9">
    <location>
        <begin position="137"/>
        <end position="139"/>
    </location>
    <ligand>
        <name>2-[(2R,5Z)-2-carboxy-4-methylthiazol-5(2H)-ylidene]ethyl phosphate</name>
        <dbReference type="ChEBI" id="CHEBI:62899"/>
    </ligand>
</feature>
<dbReference type="InterPro" id="IPR013785">
    <property type="entry name" value="Aldolase_TIM"/>
</dbReference>
<evidence type="ECO:0000256" key="11">
    <source>
        <dbReference type="RuleBase" id="RU004253"/>
    </source>
</evidence>
<comment type="caution">
    <text evidence="13">The sequence shown here is derived from an EMBL/GenBank/DDBJ whole genome shotgun (WGS) entry which is preliminary data.</text>
</comment>
<gene>
    <name evidence="9" type="primary">thiE</name>
    <name evidence="13" type="ORF">EV207_12411</name>
</gene>
<dbReference type="InterPro" id="IPR022998">
    <property type="entry name" value="ThiamineP_synth_TenI"/>
</dbReference>
<dbReference type="GO" id="GO:0005737">
    <property type="term" value="C:cytoplasm"/>
    <property type="evidence" value="ECO:0007669"/>
    <property type="project" value="TreeGrafter"/>
</dbReference>
<evidence type="ECO:0000256" key="10">
    <source>
        <dbReference type="RuleBase" id="RU003826"/>
    </source>
</evidence>
<evidence type="ECO:0000256" key="8">
    <source>
        <dbReference type="ARBA" id="ARBA00047883"/>
    </source>
</evidence>
<comment type="similarity">
    <text evidence="9 10">Belongs to the thiamine-phosphate synthase family.</text>
</comment>
<dbReference type="SUPFAM" id="SSF51391">
    <property type="entry name" value="Thiamin phosphate synthase"/>
    <property type="match status" value="1"/>
</dbReference>
<feature type="binding site" evidence="9">
    <location>
        <begin position="187"/>
        <end position="188"/>
    </location>
    <ligand>
        <name>2-[(2R,5Z)-2-carboxy-4-methylthiazol-5(2H)-ylidene]ethyl phosphate</name>
        <dbReference type="ChEBI" id="CHEBI:62899"/>
    </ligand>
</feature>
<comment type="catalytic activity">
    <reaction evidence="6 9 10">
        <text>4-methyl-5-(2-phosphooxyethyl)-thiazole + 4-amino-2-methyl-5-(diphosphooxymethyl)pyrimidine + H(+) = thiamine phosphate + diphosphate</text>
        <dbReference type="Rhea" id="RHEA:22328"/>
        <dbReference type="ChEBI" id="CHEBI:15378"/>
        <dbReference type="ChEBI" id="CHEBI:33019"/>
        <dbReference type="ChEBI" id="CHEBI:37575"/>
        <dbReference type="ChEBI" id="CHEBI:57841"/>
        <dbReference type="ChEBI" id="CHEBI:58296"/>
        <dbReference type="EC" id="2.5.1.3"/>
    </reaction>
</comment>
<evidence type="ECO:0000256" key="3">
    <source>
        <dbReference type="ARBA" id="ARBA00022723"/>
    </source>
</evidence>
<dbReference type="HAMAP" id="MF_00097">
    <property type="entry name" value="TMP_synthase"/>
    <property type="match status" value="1"/>
</dbReference>
<accession>A0A4R2NRG6</accession>
<evidence type="ECO:0000256" key="4">
    <source>
        <dbReference type="ARBA" id="ARBA00022842"/>
    </source>
</evidence>
<evidence type="ECO:0000256" key="7">
    <source>
        <dbReference type="ARBA" id="ARBA00047851"/>
    </source>
</evidence>
<evidence type="ECO:0000256" key="1">
    <source>
        <dbReference type="ARBA" id="ARBA00005165"/>
    </source>
</evidence>
<evidence type="ECO:0000256" key="6">
    <source>
        <dbReference type="ARBA" id="ARBA00047334"/>
    </source>
</evidence>
<dbReference type="EC" id="2.5.1.3" evidence="9"/>
<name>A0A4R2NRG6_9BACL</name>
<comment type="pathway">
    <text evidence="1 9 11">Cofactor biosynthesis; thiamine diphosphate biosynthesis; thiamine phosphate from 4-amino-2-methyl-5-diphosphomethylpyrimidine and 4-methyl-5-(2-phosphoethyl)-thiazole: step 1/1.</text>
</comment>
<reference evidence="13 14" key="1">
    <citation type="submission" date="2019-03" db="EMBL/GenBank/DDBJ databases">
        <title>Genomic Encyclopedia of Type Strains, Phase IV (KMG-IV): sequencing the most valuable type-strain genomes for metagenomic binning, comparative biology and taxonomic classification.</title>
        <authorList>
            <person name="Goeker M."/>
        </authorList>
    </citation>
    <scope>NUCLEOTIDE SEQUENCE [LARGE SCALE GENOMIC DNA]</scope>
    <source>
        <strain evidence="13 14">DSM 19377</strain>
    </source>
</reference>
<dbReference type="Gene3D" id="3.20.20.70">
    <property type="entry name" value="Aldolase class I"/>
    <property type="match status" value="1"/>
</dbReference>
<dbReference type="InterPro" id="IPR036206">
    <property type="entry name" value="ThiamineP_synth_sf"/>
</dbReference>
<evidence type="ECO:0000256" key="5">
    <source>
        <dbReference type="ARBA" id="ARBA00022977"/>
    </source>
</evidence>
<evidence type="ECO:0000256" key="9">
    <source>
        <dbReference type="HAMAP-Rule" id="MF_00097"/>
    </source>
</evidence>
<dbReference type="PANTHER" id="PTHR20857:SF15">
    <property type="entry name" value="THIAMINE-PHOSPHATE SYNTHASE"/>
    <property type="match status" value="1"/>
</dbReference>
<protein>
    <recommendedName>
        <fullName evidence="9">Thiamine-phosphate synthase</fullName>
        <shortName evidence="9">TP synthase</shortName>
        <shortName evidence="9">TPS</shortName>
        <ecNumber evidence="9">2.5.1.3</ecNumber>
    </recommendedName>
    <alternativeName>
        <fullName evidence="9">Thiamine-phosphate pyrophosphorylase</fullName>
        <shortName evidence="9">TMP pyrophosphorylase</shortName>
        <shortName evidence="9">TMP-PPase</shortName>
    </alternativeName>
</protein>
<dbReference type="AlphaFoldDB" id="A0A4R2NRG6"/>
<evidence type="ECO:0000256" key="2">
    <source>
        <dbReference type="ARBA" id="ARBA00022679"/>
    </source>
</evidence>
<keyword evidence="3 9" id="KW-0479">Metal-binding</keyword>
<dbReference type="NCBIfam" id="TIGR00693">
    <property type="entry name" value="thiE"/>
    <property type="match status" value="1"/>
</dbReference>
<comment type="cofactor">
    <cofactor evidence="9">
        <name>Mg(2+)</name>
        <dbReference type="ChEBI" id="CHEBI:18420"/>
    </cofactor>
    <text evidence="9">Binds 1 Mg(2+) ion per subunit.</text>
</comment>
<keyword evidence="2 9" id="KW-0808">Transferase</keyword>